<keyword evidence="13" id="KW-0175">Coiled coil</keyword>
<evidence type="ECO:0000256" key="3">
    <source>
        <dbReference type="ARBA" id="ARBA00022448"/>
    </source>
</evidence>
<evidence type="ECO:0000256" key="12">
    <source>
        <dbReference type="RuleBase" id="RU003848"/>
    </source>
</evidence>
<evidence type="ECO:0000256" key="5">
    <source>
        <dbReference type="ARBA" id="ARBA00022692"/>
    </source>
</evidence>
<dbReference type="InterPro" id="IPR002146">
    <property type="entry name" value="ATP_synth_b/b'su_bac/chlpt"/>
</dbReference>
<sequence>MTYLTFLLAAEVTEEAKKGGLFDFNATLPLMVLQFLVLMTLLNIIFYKPIAQVLDDREEYVRSSLSKASDDLLKADELVARYEKDLADARKSAQQIISESKKDAQEVVSNRIQEAQKEAEALVLAASEQLNEQKKNALQSLEGQVDTLSDQIKAKLLIS</sequence>
<dbReference type="EMBL" id="KX284721">
    <property type="protein sequence ID" value="AOM66694.1"/>
    <property type="molecule type" value="Genomic_DNA"/>
</dbReference>
<feature type="transmembrane region" description="Helical" evidence="11">
    <location>
        <begin position="26"/>
        <end position="47"/>
    </location>
</feature>
<comment type="subunit">
    <text evidence="11">F-type ATPases have 2 components, F(1) - the catalytic core - and F(0) - the membrane proton channel. F(1) has five subunits: alpha(3), beta(3), gamma(1), delta(1), epsilon(1). F(0) has four main subunits: a(1), b(1), b'(1) and c(10-14). The alpha and beta chains form an alternating ring which encloses part of the gamma chain. F(1) is attached to F(0) by a central stalk formed by the gamma and epsilon chains, while a peripheral stalk is formed by the delta, b and b' chains.</text>
</comment>
<dbReference type="CDD" id="cd06503">
    <property type="entry name" value="ATP-synt_Fo_b"/>
    <property type="match status" value="1"/>
</dbReference>
<reference evidence="14" key="2">
    <citation type="submission" date="2017-07" db="EMBL/GenBank/DDBJ databases">
        <authorList>
            <person name="Sun Z.S."/>
            <person name="Albrecht U."/>
            <person name="Echele G."/>
            <person name="Lee C.C."/>
        </authorList>
    </citation>
    <scope>NUCLEOTIDE SEQUENCE</scope>
</reference>
<evidence type="ECO:0000256" key="10">
    <source>
        <dbReference type="ARBA" id="ARBA00025198"/>
    </source>
</evidence>
<dbReference type="InterPro" id="IPR034679">
    <property type="entry name" value="ATP_synth_b"/>
</dbReference>
<evidence type="ECO:0000256" key="7">
    <source>
        <dbReference type="ARBA" id="ARBA00022989"/>
    </source>
</evidence>
<dbReference type="GeneID" id="29073868"/>
<evidence type="ECO:0000256" key="1">
    <source>
        <dbReference type="ARBA" id="ARBA00004167"/>
    </source>
</evidence>
<dbReference type="InterPro" id="IPR028987">
    <property type="entry name" value="ATP_synth_B-like_membr_sf"/>
</dbReference>
<keyword evidence="14" id="KW-0934">Plastid</keyword>
<dbReference type="GO" id="GO:0046961">
    <property type="term" value="F:proton-transporting ATPase activity, rotational mechanism"/>
    <property type="evidence" value="ECO:0007669"/>
    <property type="project" value="TreeGrafter"/>
</dbReference>
<dbReference type="Pfam" id="PF00430">
    <property type="entry name" value="ATP-synt_B"/>
    <property type="match status" value="1"/>
</dbReference>
<evidence type="ECO:0000256" key="2">
    <source>
        <dbReference type="ARBA" id="ARBA00005513"/>
    </source>
</evidence>
<dbReference type="HAMAP" id="MF_01398">
    <property type="entry name" value="ATP_synth_b_bprime"/>
    <property type="match status" value="1"/>
</dbReference>
<proteinExistence type="inferred from homology"/>
<evidence type="ECO:0000256" key="4">
    <source>
        <dbReference type="ARBA" id="ARBA00022547"/>
    </source>
</evidence>
<keyword evidence="5 11" id="KW-0812">Transmembrane</keyword>
<gene>
    <name evidence="11 14" type="primary">atpG</name>
    <name evidence="11" type="synonym">atpF2</name>
    <name evidence="14" type="ORF">Eryt_028</name>
</gene>
<keyword evidence="9 11" id="KW-0472">Membrane</keyword>
<keyword evidence="6 11" id="KW-0375">Hydrogen ion transport</keyword>
<comment type="subcellular location">
    <subcellularLocation>
        <location evidence="11">Cell membrane</location>
        <topology evidence="11">Single-pass membrane protein</topology>
    </subcellularLocation>
    <subcellularLocation>
        <location evidence="1">Membrane</location>
        <topology evidence="1">Single-pass membrane protein</topology>
    </subcellularLocation>
</comment>
<dbReference type="PANTHER" id="PTHR33445">
    <property type="entry name" value="ATP SYNTHASE SUBUNIT B', CHLOROPLASTIC"/>
    <property type="match status" value="1"/>
</dbReference>
<keyword evidence="3 11" id="KW-0813">Transport</keyword>
<protein>
    <submittedName>
        <fullName evidence="14">ATP synthase CFO B' chain subunit II</fullName>
    </submittedName>
</protein>
<keyword evidence="11" id="KW-1003">Cell membrane</keyword>
<dbReference type="AlphaFoldDB" id="A0A1C9CEC3"/>
<evidence type="ECO:0000256" key="13">
    <source>
        <dbReference type="SAM" id="Coils"/>
    </source>
</evidence>
<comment type="function">
    <text evidence="11">Component of the F(0) channel, it forms part of the peripheral stalk, linking F(1) to F(0). The b'-subunit is a diverged and duplicated form of b found in plants and photosynthetic bacteria.</text>
</comment>
<dbReference type="GO" id="GO:0045259">
    <property type="term" value="C:proton-transporting ATP synthase complex"/>
    <property type="evidence" value="ECO:0007669"/>
    <property type="project" value="UniProtKB-KW"/>
</dbReference>
<dbReference type="SUPFAM" id="SSF81573">
    <property type="entry name" value="F1F0 ATP synthase subunit B, membrane domain"/>
    <property type="match status" value="1"/>
</dbReference>
<keyword evidence="8 11" id="KW-0406">Ion transport</keyword>
<evidence type="ECO:0000256" key="6">
    <source>
        <dbReference type="ARBA" id="ARBA00022781"/>
    </source>
</evidence>
<name>A0A1C9CEC3_9RHOD</name>
<dbReference type="GO" id="GO:0005886">
    <property type="term" value="C:plasma membrane"/>
    <property type="evidence" value="ECO:0007669"/>
    <property type="project" value="UniProtKB-SubCell"/>
</dbReference>
<accession>A0A1C9CEC3</accession>
<dbReference type="HAMAP" id="MF_01399">
    <property type="entry name" value="ATP_synth_bprime"/>
    <property type="match status" value="1"/>
</dbReference>
<dbReference type="NCBIfam" id="NF005607">
    <property type="entry name" value="PRK07353.1"/>
    <property type="match status" value="1"/>
</dbReference>
<keyword evidence="11" id="KW-0066">ATP synthesis</keyword>
<dbReference type="InterPro" id="IPR050059">
    <property type="entry name" value="ATP_synthase_B_chain"/>
</dbReference>
<comment type="function">
    <text evidence="10 11">F(1)F(0) ATP synthase produces ATP from ADP in the presence of a proton or sodium gradient. F-type ATPases consist of two structural domains, F(1) containing the extramembraneous catalytic core and F(0) containing the membrane proton channel, linked together by a central stalk and a peripheral stalk. During catalysis, ATP synthesis in the catalytic domain of F(1) is coupled via a rotary mechanism of the central stalk subunits to proton translocation.</text>
</comment>
<keyword evidence="7 11" id="KW-1133">Transmembrane helix</keyword>
<evidence type="ECO:0000256" key="8">
    <source>
        <dbReference type="ARBA" id="ARBA00023065"/>
    </source>
</evidence>
<organism evidence="14">
    <name type="scientific">Erythrotrichia carnea</name>
    <dbReference type="NCBI Taxonomy" id="35151"/>
    <lineage>
        <taxon>Eukaryota</taxon>
        <taxon>Rhodophyta</taxon>
        <taxon>Compsopogonophyceae</taxon>
        <taxon>Erythropeltidales</taxon>
        <taxon>Erythrotrichiaceae</taxon>
        <taxon>Erythrotrichia</taxon>
    </lineage>
</organism>
<keyword evidence="4 11" id="KW-0138">CF(0)</keyword>
<evidence type="ECO:0000256" key="11">
    <source>
        <dbReference type="HAMAP-Rule" id="MF_01399"/>
    </source>
</evidence>
<feature type="coiled-coil region" evidence="13">
    <location>
        <begin position="65"/>
        <end position="151"/>
    </location>
</feature>
<comment type="similarity">
    <text evidence="2 11 12">Belongs to the ATPase B chain family.</text>
</comment>
<reference evidence="14" key="1">
    <citation type="journal article" date="2016" name="BMC Biol.">
        <title>Parallel evolution of highly conserved plastid genome architecture in red seaweeds and seed plants.</title>
        <authorList>
            <person name="Lee J."/>
            <person name="Cho C.H."/>
            <person name="Park S.I."/>
            <person name="Choi J.W."/>
            <person name="Song H.S."/>
            <person name="West J.A."/>
            <person name="Bhattacharya D."/>
            <person name="Yoon H.S."/>
        </authorList>
    </citation>
    <scope>NUCLEOTIDE SEQUENCE</scope>
</reference>
<evidence type="ECO:0000256" key="9">
    <source>
        <dbReference type="ARBA" id="ARBA00023136"/>
    </source>
</evidence>
<dbReference type="PANTHER" id="PTHR33445:SF2">
    <property type="entry name" value="ATP SYNTHASE SUBUNIT B', CHLOROPLASTIC"/>
    <property type="match status" value="1"/>
</dbReference>
<geneLocation type="plastid" evidence="14"/>
<evidence type="ECO:0000313" key="14">
    <source>
        <dbReference type="EMBL" id="AOM66694.1"/>
    </source>
</evidence>
<dbReference type="RefSeq" id="YP_009297351.1">
    <property type="nucleotide sequence ID" value="NC_031176.2"/>
</dbReference>
<dbReference type="GO" id="GO:0046933">
    <property type="term" value="F:proton-transporting ATP synthase activity, rotational mechanism"/>
    <property type="evidence" value="ECO:0007669"/>
    <property type="project" value="UniProtKB-UniRule"/>
</dbReference>